<protein>
    <submittedName>
        <fullName evidence="3">YrhK family protein</fullName>
    </submittedName>
</protein>
<evidence type="ECO:0000313" key="4">
    <source>
        <dbReference type="Proteomes" id="UP000525652"/>
    </source>
</evidence>
<reference evidence="3 4" key="1">
    <citation type="submission" date="2020-07" db="EMBL/GenBank/DDBJ databases">
        <authorList>
            <person name="Feng X."/>
        </authorList>
    </citation>
    <scope>NUCLEOTIDE SEQUENCE [LARGE SCALE GENOMIC DNA]</scope>
    <source>
        <strain evidence="3 4">JCM14086</strain>
    </source>
</reference>
<dbReference type="AlphaFoldDB" id="A0A7X1B170"/>
<evidence type="ECO:0000256" key="1">
    <source>
        <dbReference type="SAM" id="Phobius"/>
    </source>
</evidence>
<dbReference type="PANTHER" id="PTHR34967:SF1">
    <property type="entry name" value="OS02G0257200 PROTEIN"/>
    <property type="match status" value="1"/>
</dbReference>
<keyword evidence="1" id="KW-1133">Transmembrane helix</keyword>
<name>A0A7X1B170_9BACT</name>
<keyword evidence="1" id="KW-0472">Membrane</keyword>
<keyword evidence="4" id="KW-1185">Reference proteome</keyword>
<feature type="transmembrane region" description="Helical" evidence="1">
    <location>
        <begin position="129"/>
        <end position="151"/>
    </location>
</feature>
<dbReference type="InterPro" id="IPR025424">
    <property type="entry name" value="YrhK_domain"/>
</dbReference>
<evidence type="ECO:0000259" key="2">
    <source>
        <dbReference type="Pfam" id="PF14145"/>
    </source>
</evidence>
<dbReference type="Proteomes" id="UP000525652">
    <property type="component" value="Unassembled WGS sequence"/>
</dbReference>
<feature type="domain" description="YrhK" evidence="2">
    <location>
        <begin position="97"/>
        <end position="151"/>
    </location>
</feature>
<accession>A0A7X1B170</accession>
<dbReference type="EMBL" id="JACHVA010000128">
    <property type="protein sequence ID" value="MBC2603677.1"/>
    <property type="molecule type" value="Genomic_DNA"/>
</dbReference>
<feature type="transmembrane region" description="Helical" evidence="1">
    <location>
        <begin position="100"/>
        <end position="123"/>
    </location>
</feature>
<feature type="domain" description="YrhK" evidence="2">
    <location>
        <begin position="26"/>
        <end position="81"/>
    </location>
</feature>
<feature type="transmembrane region" description="Helical" evidence="1">
    <location>
        <begin position="199"/>
        <end position="221"/>
    </location>
</feature>
<feature type="transmembrane region" description="Helical" evidence="1">
    <location>
        <begin position="32"/>
        <end position="53"/>
    </location>
</feature>
<feature type="transmembrane region" description="Helical" evidence="1">
    <location>
        <begin position="59"/>
        <end position="80"/>
    </location>
</feature>
<feature type="transmembrane region" description="Helical" evidence="1">
    <location>
        <begin position="163"/>
        <end position="187"/>
    </location>
</feature>
<evidence type="ECO:0000313" key="3">
    <source>
        <dbReference type="EMBL" id="MBC2603677.1"/>
    </source>
</evidence>
<dbReference type="PANTHER" id="PTHR34967">
    <property type="entry name" value="OS02G0257200 PROTEIN"/>
    <property type="match status" value="1"/>
</dbReference>
<sequence length="240" mass="27095">MPHLISDRPRLLSLWRDEDDLSSQARWENIQAYLYAIGGLAFVFGSVFFFPALDPFMNVGAWIFFWGSILYLVVSGHDLAEVIRYRRQKRRLSEVDRMEWGAAFAYFAGTILFMIGSLFFLSWIDQVEVGAWCFIVGSLLFVAGSTINVLQVPGKSKRGNMQLINLTAVTFVSGSILFTVASIPYLWSPATEDEIRVLNTFLASQYVVGSALFFLGGITNFRRCLANQRREAAERGNESN</sequence>
<gene>
    <name evidence="3" type="ORF">H5P30_17990</name>
</gene>
<dbReference type="RefSeq" id="WP_185694303.1">
    <property type="nucleotide sequence ID" value="NZ_JACHVA010000128.1"/>
</dbReference>
<organism evidence="3 4">
    <name type="scientific">Puniceicoccus vermicola</name>
    <dbReference type="NCBI Taxonomy" id="388746"/>
    <lineage>
        <taxon>Bacteria</taxon>
        <taxon>Pseudomonadati</taxon>
        <taxon>Verrucomicrobiota</taxon>
        <taxon>Opitutia</taxon>
        <taxon>Puniceicoccales</taxon>
        <taxon>Puniceicoccaceae</taxon>
        <taxon>Puniceicoccus</taxon>
    </lineage>
</organism>
<proteinExistence type="predicted"/>
<comment type="caution">
    <text evidence="3">The sequence shown here is derived from an EMBL/GenBank/DDBJ whole genome shotgun (WGS) entry which is preliminary data.</text>
</comment>
<dbReference type="Pfam" id="PF14145">
    <property type="entry name" value="YrhK"/>
    <property type="match status" value="2"/>
</dbReference>
<keyword evidence="1" id="KW-0812">Transmembrane</keyword>